<evidence type="ECO:0000256" key="1">
    <source>
        <dbReference type="SAM" id="Phobius"/>
    </source>
</evidence>
<organism evidence="3 4">
    <name type="scientific">Candidatus Staskawiczbacteria bacterium RIFCSPLOWO2_01_FULL_38_12b</name>
    <dbReference type="NCBI Taxonomy" id="1802214"/>
    <lineage>
        <taxon>Bacteria</taxon>
        <taxon>Candidatus Staskawicziibacteriota</taxon>
    </lineage>
</organism>
<sequence>MKYSLLLLLVVVIFLGSAGSILASEVGIFCATDSDCPLPGDPESHTKCDLEPSRSTPGCYCNVPDSGLSTCGGVGDGDGGGGGGDWGDDGVVGFGINLLNPLCGGSSTICANDFPTLITKITGYIFDIMKALAVLMLVWAGILFVTAAGKADQIEKAKKALFWALIGAAIALAGDGLIALVKVIIGEPPS</sequence>
<proteinExistence type="predicted"/>
<dbReference type="EMBL" id="MHPA01000016">
    <property type="protein sequence ID" value="OGZ73079.1"/>
    <property type="molecule type" value="Genomic_DNA"/>
</dbReference>
<dbReference type="InterPro" id="IPR043993">
    <property type="entry name" value="T4SS_pilin"/>
</dbReference>
<gene>
    <name evidence="3" type="ORF">A2908_02025</name>
</gene>
<protein>
    <submittedName>
        <fullName evidence="3">Uncharacterized protein</fullName>
    </submittedName>
</protein>
<feature type="transmembrane region" description="Helical" evidence="1">
    <location>
        <begin position="128"/>
        <end position="148"/>
    </location>
</feature>
<evidence type="ECO:0000256" key="2">
    <source>
        <dbReference type="SAM" id="SignalP"/>
    </source>
</evidence>
<accession>A0A1G2IE89</accession>
<feature type="chain" id="PRO_5009583239" evidence="2">
    <location>
        <begin position="24"/>
        <end position="190"/>
    </location>
</feature>
<name>A0A1G2IE89_9BACT</name>
<feature type="signal peptide" evidence="2">
    <location>
        <begin position="1"/>
        <end position="23"/>
    </location>
</feature>
<dbReference type="Proteomes" id="UP000176774">
    <property type="component" value="Unassembled WGS sequence"/>
</dbReference>
<keyword evidence="1" id="KW-0472">Membrane</keyword>
<evidence type="ECO:0000313" key="4">
    <source>
        <dbReference type="Proteomes" id="UP000176774"/>
    </source>
</evidence>
<keyword evidence="1" id="KW-0812">Transmembrane</keyword>
<keyword evidence="2" id="KW-0732">Signal</keyword>
<feature type="transmembrane region" description="Helical" evidence="1">
    <location>
        <begin position="160"/>
        <end position="185"/>
    </location>
</feature>
<keyword evidence="1" id="KW-1133">Transmembrane helix</keyword>
<evidence type="ECO:0000313" key="3">
    <source>
        <dbReference type="EMBL" id="OGZ73079.1"/>
    </source>
</evidence>
<comment type="caution">
    <text evidence="3">The sequence shown here is derived from an EMBL/GenBank/DDBJ whole genome shotgun (WGS) entry which is preliminary data.</text>
</comment>
<dbReference type="AlphaFoldDB" id="A0A1G2IE89"/>
<dbReference type="Pfam" id="PF18895">
    <property type="entry name" value="T4SS_pilin"/>
    <property type="match status" value="1"/>
</dbReference>
<reference evidence="3 4" key="1">
    <citation type="journal article" date="2016" name="Nat. Commun.">
        <title>Thousands of microbial genomes shed light on interconnected biogeochemical processes in an aquifer system.</title>
        <authorList>
            <person name="Anantharaman K."/>
            <person name="Brown C.T."/>
            <person name="Hug L.A."/>
            <person name="Sharon I."/>
            <person name="Castelle C.J."/>
            <person name="Probst A.J."/>
            <person name="Thomas B.C."/>
            <person name="Singh A."/>
            <person name="Wilkins M.J."/>
            <person name="Karaoz U."/>
            <person name="Brodie E.L."/>
            <person name="Williams K.H."/>
            <person name="Hubbard S.S."/>
            <person name="Banfield J.F."/>
        </authorList>
    </citation>
    <scope>NUCLEOTIDE SEQUENCE [LARGE SCALE GENOMIC DNA]</scope>
</reference>